<dbReference type="Proteomes" id="UP000594220">
    <property type="component" value="Unplaced"/>
</dbReference>
<proteinExistence type="predicted"/>
<dbReference type="GO" id="GO:0042288">
    <property type="term" value="F:MHC class I protein binding"/>
    <property type="evidence" value="ECO:0007669"/>
    <property type="project" value="TreeGrafter"/>
</dbReference>
<dbReference type="Pfam" id="PF11465">
    <property type="entry name" value="Receptor_2B4"/>
    <property type="match status" value="1"/>
</dbReference>
<dbReference type="GeneTree" id="ENSGT01030000234540"/>
<keyword evidence="5" id="KW-1133">Transmembrane helix</keyword>
<evidence type="ECO:0000259" key="6">
    <source>
        <dbReference type="PROSITE" id="PS50835"/>
    </source>
</evidence>
<dbReference type="Ensembl" id="ENSCPRT00005023040.1">
    <property type="protein sequence ID" value="ENSCPRP00005019709.1"/>
    <property type="gene ID" value="ENSCPRG00005013740.1"/>
</dbReference>
<dbReference type="GO" id="GO:0009897">
    <property type="term" value="C:external side of plasma membrane"/>
    <property type="evidence" value="ECO:0007669"/>
    <property type="project" value="TreeGrafter"/>
</dbReference>
<keyword evidence="5" id="KW-0812">Transmembrane</keyword>
<reference evidence="7" key="1">
    <citation type="submission" date="2025-08" db="UniProtKB">
        <authorList>
            <consortium name="Ensembl"/>
        </authorList>
    </citation>
    <scope>IDENTIFICATION</scope>
</reference>
<keyword evidence="4" id="KW-0325">Glycoprotein</keyword>
<keyword evidence="2" id="KW-0732">Signal</keyword>
<dbReference type="PROSITE" id="PS50835">
    <property type="entry name" value="IG_LIKE"/>
    <property type="match status" value="1"/>
</dbReference>
<evidence type="ECO:0000256" key="4">
    <source>
        <dbReference type="ARBA" id="ARBA00023180"/>
    </source>
</evidence>
<evidence type="ECO:0000256" key="3">
    <source>
        <dbReference type="ARBA" id="ARBA00023136"/>
    </source>
</evidence>
<accession>A0A7M4F6A5</accession>
<dbReference type="CDD" id="cd00096">
    <property type="entry name" value="Ig"/>
    <property type="match status" value="1"/>
</dbReference>
<organism evidence="7 8">
    <name type="scientific">Crocodylus porosus</name>
    <name type="common">Saltwater crocodile</name>
    <name type="synonym">Estuarine crocodile</name>
    <dbReference type="NCBI Taxonomy" id="8502"/>
    <lineage>
        <taxon>Eukaryota</taxon>
        <taxon>Metazoa</taxon>
        <taxon>Chordata</taxon>
        <taxon>Craniata</taxon>
        <taxon>Vertebrata</taxon>
        <taxon>Euteleostomi</taxon>
        <taxon>Archelosauria</taxon>
        <taxon>Archosauria</taxon>
        <taxon>Crocodylia</taxon>
        <taxon>Longirostres</taxon>
        <taxon>Crocodylidae</taxon>
        <taxon>Crocodylus</taxon>
    </lineage>
</organism>
<dbReference type="PANTHER" id="PTHR12080:SF56">
    <property type="entry name" value="NATURAL KILLER CELL RECEPTOR 2B4"/>
    <property type="match status" value="1"/>
</dbReference>
<dbReference type="InterPro" id="IPR013783">
    <property type="entry name" value="Ig-like_fold"/>
</dbReference>
<dbReference type="InterPro" id="IPR015631">
    <property type="entry name" value="CD2/SLAM_rcpt"/>
</dbReference>
<evidence type="ECO:0000256" key="2">
    <source>
        <dbReference type="ARBA" id="ARBA00022729"/>
    </source>
</evidence>
<dbReference type="Gene3D" id="2.60.40.10">
    <property type="entry name" value="Immunoglobulins"/>
    <property type="match status" value="2"/>
</dbReference>
<dbReference type="PANTHER" id="PTHR12080">
    <property type="entry name" value="SIGNALING LYMPHOCYTIC ACTIVATION MOLECULE"/>
    <property type="match status" value="1"/>
</dbReference>
<comment type="subcellular location">
    <subcellularLocation>
        <location evidence="1">Membrane</location>
    </subcellularLocation>
</comment>
<dbReference type="GO" id="GO:0002323">
    <property type="term" value="P:natural killer cell activation involved in immune response"/>
    <property type="evidence" value="ECO:0007669"/>
    <property type="project" value="TreeGrafter"/>
</dbReference>
<dbReference type="OMA" id="VDIHGTH"/>
<keyword evidence="8" id="KW-1185">Reference proteome</keyword>
<dbReference type="InterPro" id="IPR007110">
    <property type="entry name" value="Ig-like_dom"/>
</dbReference>
<evidence type="ECO:0000313" key="7">
    <source>
        <dbReference type="Ensembl" id="ENSCPRP00005019709.1"/>
    </source>
</evidence>
<dbReference type="SUPFAM" id="SSF48726">
    <property type="entry name" value="Immunoglobulin"/>
    <property type="match status" value="1"/>
</dbReference>
<reference evidence="7" key="2">
    <citation type="submission" date="2025-09" db="UniProtKB">
        <authorList>
            <consortium name="Ensembl"/>
        </authorList>
    </citation>
    <scope>IDENTIFICATION</scope>
</reference>
<feature type="transmembrane region" description="Helical" evidence="5">
    <location>
        <begin position="209"/>
        <end position="232"/>
    </location>
</feature>
<sequence length="367" mass="40042">MEVAAVTEKTMLLVPENRLLDWEEINWRVRLSSGGQYRIGTLVKNNSHVDLNTASPLGRRIAFHPGNLSLQIELVNKSDSGVYSMDVTSASGSLDTTCFRVSVFDRVQQPNLTALSAHPDLGWCNVTLSCQVQDADRVTYSWSRGASWSPATGDQLLQGHQSQLQLEITAGSKDTFYHCNASNAASWGTATIDVKPLCIFPATDIFQSLLFWIIGAIACGLVFLAIGVIILCRCCKKQASCQPEEPPVTIYDEVDETRFSRNLDGNAQGSVIGSTVYSEVFAKGQKPKTQVPGEIGCTLYSTIQPLARPASVKKSRLNPALTSTIYMEVNETFGRPSCPLRSALLPPKRCLPIPNAGGLNAPQHYNF</sequence>
<evidence type="ECO:0000256" key="1">
    <source>
        <dbReference type="ARBA" id="ARBA00004370"/>
    </source>
</evidence>
<gene>
    <name evidence="7" type="primary">CD244</name>
</gene>
<protein>
    <submittedName>
        <fullName evidence="7">CD244 molecule</fullName>
    </submittedName>
</protein>
<evidence type="ECO:0000256" key="5">
    <source>
        <dbReference type="SAM" id="Phobius"/>
    </source>
</evidence>
<dbReference type="InterPro" id="IPR024303">
    <property type="entry name" value="NK_rcpt_2B4_Ig_dom"/>
</dbReference>
<feature type="domain" description="Ig-like" evidence="6">
    <location>
        <begin position="110"/>
        <end position="195"/>
    </location>
</feature>
<evidence type="ECO:0000313" key="8">
    <source>
        <dbReference type="Proteomes" id="UP000594220"/>
    </source>
</evidence>
<dbReference type="InterPro" id="IPR036179">
    <property type="entry name" value="Ig-like_dom_sf"/>
</dbReference>
<name>A0A7M4F6A5_CROPO</name>
<dbReference type="AlphaFoldDB" id="A0A7M4F6A5"/>
<keyword evidence="3 5" id="KW-0472">Membrane</keyword>